<reference evidence="1" key="1">
    <citation type="journal article" date="2020" name="Nature">
        <title>Giant virus diversity and host interactions through global metagenomics.</title>
        <authorList>
            <person name="Schulz F."/>
            <person name="Roux S."/>
            <person name="Paez-Espino D."/>
            <person name="Jungbluth S."/>
            <person name="Walsh D.A."/>
            <person name="Denef V.J."/>
            <person name="McMahon K.D."/>
            <person name="Konstantinidis K.T."/>
            <person name="Eloe-Fadrosh E.A."/>
            <person name="Kyrpides N.C."/>
            <person name="Woyke T."/>
        </authorList>
    </citation>
    <scope>NUCLEOTIDE SEQUENCE</scope>
    <source>
        <strain evidence="1">GVMAG-M-3300023179-4</strain>
    </source>
</reference>
<dbReference type="AlphaFoldDB" id="A0A6C0H1I6"/>
<dbReference type="Gene3D" id="3.40.50.11350">
    <property type="match status" value="1"/>
</dbReference>
<organism evidence="1">
    <name type="scientific">viral metagenome</name>
    <dbReference type="NCBI Taxonomy" id="1070528"/>
    <lineage>
        <taxon>unclassified sequences</taxon>
        <taxon>metagenomes</taxon>
        <taxon>organismal metagenomes</taxon>
    </lineage>
</organism>
<dbReference type="EMBL" id="MN739835">
    <property type="protein sequence ID" value="QHT74005.1"/>
    <property type="molecule type" value="Genomic_DNA"/>
</dbReference>
<evidence type="ECO:0000313" key="1">
    <source>
        <dbReference type="EMBL" id="QHT74005.1"/>
    </source>
</evidence>
<protein>
    <submittedName>
        <fullName evidence="1">Uncharacterized protein</fullName>
    </submittedName>
</protein>
<proteinExistence type="predicted"/>
<accession>A0A6C0H1I6</accession>
<name>A0A6C0H1I6_9ZZZZ</name>
<sequence length="278" mass="33481">MILIFSSVGGLCNQFYDIINAINFCVYHNYQFSFKYCEFRNKNLTTWVYEDFNKLFDLSDLINTYKNLFIDINLIKMTEENTYNFSNKNLNKLFDNTDVISVLNKIDKEYIMIPWFHVINRFRNIEIHGLNKKILPSIRLINLYNNIKNKLLDNNEKYNFIHYRYEHDFTRCFDIKIEPFKDLYLRIKNNFKNTTLKIYIATSNFKSIIDLNDIDVNDPDFNQIITKNEDELVDYNFEELAFIDFMFGKNSEEVYGHHKSSFSHMLWHITGNVLCYSN</sequence>